<keyword evidence="1" id="KW-0812">Transmembrane</keyword>
<keyword evidence="1" id="KW-0472">Membrane</keyword>
<gene>
    <name evidence="2" type="ORF">SAMN05660865_01164</name>
</gene>
<evidence type="ECO:0000313" key="2">
    <source>
        <dbReference type="EMBL" id="SEF84523.1"/>
    </source>
</evidence>
<name>A0A1H5VBD7_9CLOT</name>
<dbReference type="AlphaFoldDB" id="A0A1H5VBD7"/>
<accession>A0A1H5VBD7</accession>
<dbReference type="Proteomes" id="UP000242850">
    <property type="component" value="Unassembled WGS sequence"/>
</dbReference>
<dbReference type="OrthoDB" id="1952449at2"/>
<keyword evidence="3" id="KW-1185">Reference proteome</keyword>
<sequence>MGKPSIFSRDYEKIMRRRRINMILFILLIISIIYFFGDKFFNINFLKGIKFGNQNEKKSSSLVKKDLKNDYKTENSVNIIKYKKEDGSFIQIYVDKDKIVDIKDPSGNTNFDISDDKTFVVFDDIKSGKIIMFDTVNFTEISKDYYRSPKLGKIFYRKDILKSNPNYIWAAKPYILSDKKVIFISQLPYFKKNSQLYLWILDLKTKNSKRISSLSIKDVNSVEYIPYSEGLKIKIENNIYVLKKGSYRLIK</sequence>
<reference evidence="3" key="1">
    <citation type="submission" date="2016-10" db="EMBL/GenBank/DDBJ databases">
        <authorList>
            <person name="Varghese N."/>
            <person name="Submissions S."/>
        </authorList>
    </citation>
    <scope>NUCLEOTIDE SEQUENCE [LARGE SCALE GENOMIC DNA]</scope>
    <source>
        <strain evidence="3">DSM 5463</strain>
    </source>
</reference>
<evidence type="ECO:0000256" key="1">
    <source>
        <dbReference type="SAM" id="Phobius"/>
    </source>
</evidence>
<dbReference type="EMBL" id="FNUK01000013">
    <property type="protein sequence ID" value="SEF84523.1"/>
    <property type="molecule type" value="Genomic_DNA"/>
</dbReference>
<protein>
    <submittedName>
        <fullName evidence="2">Uncharacterized protein</fullName>
    </submittedName>
</protein>
<organism evidence="2 3">
    <name type="scientific">Caloramator fervidus</name>
    <dbReference type="NCBI Taxonomy" id="29344"/>
    <lineage>
        <taxon>Bacteria</taxon>
        <taxon>Bacillati</taxon>
        <taxon>Bacillota</taxon>
        <taxon>Clostridia</taxon>
        <taxon>Eubacteriales</taxon>
        <taxon>Clostridiaceae</taxon>
        <taxon>Caloramator</taxon>
    </lineage>
</organism>
<dbReference type="RefSeq" id="WP_103896120.1">
    <property type="nucleotide sequence ID" value="NZ_FNUK01000013.1"/>
</dbReference>
<feature type="transmembrane region" description="Helical" evidence="1">
    <location>
        <begin position="20"/>
        <end position="37"/>
    </location>
</feature>
<keyword evidence="1" id="KW-1133">Transmembrane helix</keyword>
<proteinExistence type="predicted"/>
<evidence type="ECO:0000313" key="3">
    <source>
        <dbReference type="Proteomes" id="UP000242850"/>
    </source>
</evidence>